<dbReference type="RefSeq" id="WP_066224430.1">
    <property type="nucleotide sequence ID" value="NZ_JARTFS010000002.1"/>
</dbReference>
<comment type="caution">
    <text evidence="2">The sequence shown here is derived from an EMBL/GenBank/DDBJ whole genome shotgun (WGS) entry which is preliminary data.</text>
</comment>
<sequence>MKITNFGIIFILILSGLWFSQYMKEKQIEKANELSRRYNTALTVSVDNAALSLLTNIQQEYEAGYGSNKFTSANRKEAIEQFNKTFAMNFNQEENSIALGVLKTYIPLMAIIDYKGFYIYAMDDYKNSKNELLTKHVEMPIKPYSYKDKQGNLISFTLDDYVIAYDKSQNKWNEGFREEIKDELNIPLLKDAKLFESVRRSTILNVIQNDLEYYINRHNTYAKRFGVSYTFTLPILSKEDWDNTIDDIGFISFIQGVPLGGGHVYNNYALGGSRITKKHYYYGTVINGRKYYYRDDSGHSYKADEVFPNQKEAVKKGYFPLR</sequence>
<protein>
    <submittedName>
        <fullName evidence="2">Uncharacterized protein</fullName>
    </submittedName>
</protein>
<organism evidence="2 3">
    <name type="scientific">Metabacillus fastidiosus</name>
    <dbReference type="NCBI Taxonomy" id="1458"/>
    <lineage>
        <taxon>Bacteria</taxon>
        <taxon>Bacillati</taxon>
        <taxon>Bacillota</taxon>
        <taxon>Bacilli</taxon>
        <taxon>Bacillales</taxon>
        <taxon>Bacillaceae</taxon>
        <taxon>Metabacillus</taxon>
    </lineage>
</organism>
<dbReference type="EMBL" id="JARTFS010000002">
    <property type="protein sequence ID" value="MED4400333.1"/>
    <property type="molecule type" value="Genomic_DNA"/>
</dbReference>
<evidence type="ECO:0000313" key="3">
    <source>
        <dbReference type="Proteomes" id="UP001342826"/>
    </source>
</evidence>
<keyword evidence="1" id="KW-0472">Membrane</keyword>
<evidence type="ECO:0000313" key="2">
    <source>
        <dbReference type="EMBL" id="MED4400333.1"/>
    </source>
</evidence>
<evidence type="ECO:0000256" key="1">
    <source>
        <dbReference type="SAM" id="Phobius"/>
    </source>
</evidence>
<keyword evidence="3" id="KW-1185">Reference proteome</keyword>
<dbReference type="GeneID" id="301139226"/>
<gene>
    <name evidence="2" type="ORF">P9271_03030</name>
</gene>
<dbReference type="Proteomes" id="UP001342826">
    <property type="component" value="Unassembled WGS sequence"/>
</dbReference>
<name>A0ABU6NUP5_9BACI</name>
<keyword evidence="1" id="KW-1133">Transmembrane helix</keyword>
<reference evidence="2 3" key="1">
    <citation type="submission" date="2023-03" db="EMBL/GenBank/DDBJ databases">
        <title>Bacillus Genome Sequencing.</title>
        <authorList>
            <person name="Dunlap C."/>
        </authorList>
    </citation>
    <scope>NUCLEOTIDE SEQUENCE [LARGE SCALE GENOMIC DNA]</scope>
    <source>
        <strain evidence="2 3">NRS-1717</strain>
    </source>
</reference>
<accession>A0ABU6NUP5</accession>
<proteinExistence type="predicted"/>
<feature type="transmembrane region" description="Helical" evidence="1">
    <location>
        <begin position="6"/>
        <end position="23"/>
    </location>
</feature>
<keyword evidence="1" id="KW-0812">Transmembrane</keyword>